<evidence type="ECO:0000313" key="12">
    <source>
        <dbReference type="EMBL" id="GAM33864.1"/>
    </source>
</evidence>
<accession>A0A698XM26</accession>
<keyword evidence="8" id="KW-0325">Glycoprotein</keyword>
<dbReference type="AlphaFoldDB" id="A0A698XM26"/>
<keyword evidence="4" id="KW-1003">Cell membrane</keyword>
<feature type="transmembrane region" description="Helical" evidence="10">
    <location>
        <begin position="362"/>
        <end position="386"/>
    </location>
</feature>
<dbReference type="InterPro" id="IPR036259">
    <property type="entry name" value="MFS_trans_sf"/>
</dbReference>
<dbReference type="Pfam" id="PF07690">
    <property type="entry name" value="MFS_1"/>
    <property type="match status" value="1"/>
</dbReference>
<dbReference type="Gene3D" id="1.20.1720.10">
    <property type="entry name" value="Multidrug resistance protein D"/>
    <property type="match status" value="1"/>
</dbReference>
<evidence type="ECO:0000256" key="7">
    <source>
        <dbReference type="ARBA" id="ARBA00023136"/>
    </source>
</evidence>
<evidence type="ECO:0000256" key="4">
    <source>
        <dbReference type="ARBA" id="ARBA00022475"/>
    </source>
</evidence>
<comment type="subcellular location">
    <subcellularLocation>
        <location evidence="1">Cell membrane</location>
        <topology evidence="1">Multi-pass membrane protein</topology>
    </subcellularLocation>
</comment>
<gene>
    <name evidence="12" type="ORF">TCE0_013f01072</name>
</gene>
<organism evidence="12 13">
    <name type="scientific">Talaromyces pinophilus</name>
    <name type="common">Penicillium pinophilum</name>
    <dbReference type="NCBI Taxonomy" id="128442"/>
    <lineage>
        <taxon>Eukaryota</taxon>
        <taxon>Fungi</taxon>
        <taxon>Dikarya</taxon>
        <taxon>Ascomycota</taxon>
        <taxon>Pezizomycotina</taxon>
        <taxon>Eurotiomycetes</taxon>
        <taxon>Eurotiomycetidae</taxon>
        <taxon>Eurotiales</taxon>
        <taxon>Trichocomaceae</taxon>
        <taxon>Talaromyces</taxon>
        <taxon>Talaromyces sect. Talaromyces</taxon>
    </lineage>
</organism>
<feature type="compositionally biased region" description="Polar residues" evidence="9">
    <location>
        <begin position="22"/>
        <end position="31"/>
    </location>
</feature>
<dbReference type="GO" id="GO:0022857">
    <property type="term" value="F:transmembrane transporter activity"/>
    <property type="evidence" value="ECO:0007669"/>
    <property type="project" value="InterPro"/>
</dbReference>
<evidence type="ECO:0000256" key="8">
    <source>
        <dbReference type="ARBA" id="ARBA00023180"/>
    </source>
</evidence>
<keyword evidence="7 10" id="KW-0472">Membrane</keyword>
<evidence type="ECO:0000313" key="13">
    <source>
        <dbReference type="Proteomes" id="UP000053095"/>
    </source>
</evidence>
<proteinExistence type="inferred from homology"/>
<evidence type="ECO:0000256" key="5">
    <source>
        <dbReference type="ARBA" id="ARBA00022692"/>
    </source>
</evidence>
<dbReference type="FunFam" id="1.20.1720.10:FF:000012">
    <property type="entry name" value="MFS toxin efflux pump (AflT)"/>
    <property type="match status" value="1"/>
</dbReference>
<dbReference type="PROSITE" id="PS50850">
    <property type="entry name" value="MFS"/>
    <property type="match status" value="1"/>
</dbReference>
<evidence type="ECO:0000256" key="3">
    <source>
        <dbReference type="ARBA" id="ARBA00022448"/>
    </source>
</evidence>
<feature type="transmembrane region" description="Helical" evidence="10">
    <location>
        <begin position="126"/>
        <end position="145"/>
    </location>
</feature>
<name>A0A698XM26_TALPI</name>
<feature type="transmembrane region" description="Helical" evidence="10">
    <location>
        <begin position="157"/>
        <end position="178"/>
    </location>
</feature>
<dbReference type="Gene3D" id="1.20.1250.20">
    <property type="entry name" value="MFS general substrate transporter like domains"/>
    <property type="match status" value="1"/>
</dbReference>
<evidence type="ECO:0000259" key="11">
    <source>
        <dbReference type="PROSITE" id="PS50850"/>
    </source>
</evidence>
<comment type="similarity">
    <text evidence="2">Belongs to the major facilitator superfamily. TCR/Tet family.</text>
</comment>
<feature type="transmembrane region" description="Helical" evidence="10">
    <location>
        <begin position="329"/>
        <end position="350"/>
    </location>
</feature>
<dbReference type="Proteomes" id="UP000053095">
    <property type="component" value="Unassembled WGS sequence"/>
</dbReference>
<feature type="transmembrane region" description="Helical" evidence="10">
    <location>
        <begin position="288"/>
        <end position="309"/>
    </location>
</feature>
<protein>
    <recommendedName>
        <fullName evidence="11">Major facilitator superfamily (MFS) profile domain-containing protein</fullName>
    </recommendedName>
</protein>
<feature type="domain" description="Major facilitator superfamily (MFS) profile" evidence="11">
    <location>
        <begin position="62"/>
        <end position="550"/>
    </location>
</feature>
<evidence type="ECO:0000256" key="1">
    <source>
        <dbReference type="ARBA" id="ARBA00004651"/>
    </source>
</evidence>
<keyword evidence="6 10" id="KW-1133">Transmembrane helix</keyword>
<feature type="transmembrane region" description="Helical" evidence="10">
    <location>
        <begin position="424"/>
        <end position="445"/>
    </location>
</feature>
<feature type="transmembrane region" description="Helical" evidence="10">
    <location>
        <begin position="523"/>
        <end position="545"/>
    </location>
</feature>
<keyword evidence="13" id="KW-1185">Reference proteome</keyword>
<evidence type="ECO:0000256" key="10">
    <source>
        <dbReference type="SAM" id="Phobius"/>
    </source>
</evidence>
<keyword evidence="5 10" id="KW-0812">Transmembrane</keyword>
<feature type="transmembrane region" description="Helical" evidence="10">
    <location>
        <begin position="184"/>
        <end position="203"/>
    </location>
</feature>
<feature type="region of interest" description="Disordered" evidence="9">
    <location>
        <begin position="1"/>
        <end position="49"/>
    </location>
</feature>
<dbReference type="GO" id="GO:0005886">
    <property type="term" value="C:plasma membrane"/>
    <property type="evidence" value="ECO:0007669"/>
    <property type="project" value="UniProtKB-SubCell"/>
</dbReference>
<dbReference type="CDD" id="cd17502">
    <property type="entry name" value="MFS_Azr1_MDR_like"/>
    <property type="match status" value="1"/>
</dbReference>
<feature type="transmembrane region" description="Helical" evidence="10">
    <location>
        <begin position="255"/>
        <end position="276"/>
    </location>
</feature>
<dbReference type="FunFam" id="1.20.1250.20:FF:000196">
    <property type="entry name" value="MFS toxin efflux pump (AflT)"/>
    <property type="match status" value="1"/>
</dbReference>
<feature type="transmembrane region" description="Helical" evidence="10">
    <location>
        <begin position="392"/>
        <end position="412"/>
    </location>
</feature>
<evidence type="ECO:0000256" key="6">
    <source>
        <dbReference type="ARBA" id="ARBA00022989"/>
    </source>
</evidence>
<dbReference type="InterPro" id="IPR011701">
    <property type="entry name" value="MFS"/>
</dbReference>
<evidence type="ECO:0000256" key="2">
    <source>
        <dbReference type="ARBA" id="ARBA00007520"/>
    </source>
</evidence>
<dbReference type="FunFam" id="1.20.1250.20:FF:000489">
    <property type="entry name" value="MFS general substrate transporter"/>
    <property type="match status" value="1"/>
</dbReference>
<dbReference type="InterPro" id="IPR020846">
    <property type="entry name" value="MFS_dom"/>
</dbReference>
<feature type="transmembrane region" description="Helical" evidence="10">
    <location>
        <begin position="215"/>
        <end position="235"/>
    </location>
</feature>
<feature type="transmembrane region" description="Helical" evidence="10">
    <location>
        <begin position="59"/>
        <end position="85"/>
    </location>
</feature>
<evidence type="ECO:0000256" key="9">
    <source>
        <dbReference type="SAM" id="MobiDB-lite"/>
    </source>
</evidence>
<dbReference type="EMBL" id="DF933809">
    <property type="protein sequence ID" value="GAM33864.1"/>
    <property type="molecule type" value="Genomic_DNA"/>
</dbReference>
<dbReference type="SUPFAM" id="SSF103473">
    <property type="entry name" value="MFS general substrate transporter"/>
    <property type="match status" value="1"/>
</dbReference>
<keyword evidence="3" id="KW-0813">Transport</keyword>
<dbReference type="PANTHER" id="PTHR23501:SF199">
    <property type="entry name" value="MFS EFFLUX TRANSPORTER INPD-RELATED"/>
    <property type="match status" value="1"/>
</dbReference>
<feature type="transmembrane region" description="Helical" evidence="10">
    <location>
        <begin position="97"/>
        <end position="120"/>
    </location>
</feature>
<dbReference type="PANTHER" id="PTHR23501">
    <property type="entry name" value="MAJOR FACILITATOR SUPERFAMILY"/>
    <property type="match status" value="1"/>
</dbReference>
<reference evidence="13" key="1">
    <citation type="journal article" date="2015" name="Genome Announc.">
        <title>Draft genome sequence of Talaromyces cellulolyticus strain Y-94, a source of lignocellulosic biomass-degrading enzymes.</title>
        <authorList>
            <person name="Fujii T."/>
            <person name="Koike H."/>
            <person name="Sawayama S."/>
            <person name="Yano S."/>
            <person name="Inoue H."/>
        </authorList>
    </citation>
    <scope>NUCLEOTIDE SEQUENCE [LARGE SCALE GENOMIC DNA]</scope>
    <source>
        <strain evidence="13">Y-94</strain>
    </source>
</reference>
<sequence length="567" mass="61009">MSTAVSDQAPPENGHHEKRSPDVNNESTGSQELKAADETTAQGSSDANAGPEYPTGLRLFFIFIGLELAVLCVALDNTIIATAIPRITDEFHALSDIGWYGSAYLITLSAFQLFFGRLYVVFNIKWIFMLSLFLFELGSLICGVAPNSIALIVGRAIAGLGSAGLFSGSLIILAFSTPVQKRPLFTSLITSVYGIASVVGPLLGGVFTDHVTWRWCFYINLPIGGVTAVAIFFFYKAPPRMPQPKRTWIENILRFDPIGTILFTPSIICLLIALQWGGTTYPWSDGRIIALFTVFGVLLLAFIAVQFWAGDNATIPLRIAKQRSIACGALYALCVGASFFIMVYYIPLWFQAIRGTSATHSGINTLPMMIAVVIASLTAGFIVSTWGYYNPFMYGLVVIGSIGAGLLTTWTVDTSTGKWIGYQILFGTGIGMGMQQAIIVAQAVLPMADVPIGTCIMQFFQMFGGSLFVSVAQNQFTNHLAAGLTGIAGINVQQIVNAGATEITNLIHDPTIIRQVQVAYNSALTRAFMIALIMTCLATLGVVGVKWQSVKPPAPKPETETEAASPA</sequence>